<proteinExistence type="predicted"/>
<dbReference type="EMBL" id="MZMZ02001651">
    <property type="protein sequence ID" value="RQM28704.1"/>
    <property type="molecule type" value="Genomic_DNA"/>
</dbReference>
<evidence type="ECO:0000313" key="2">
    <source>
        <dbReference type="Proteomes" id="UP000284702"/>
    </source>
</evidence>
<evidence type="ECO:0000313" key="1">
    <source>
        <dbReference type="EMBL" id="RQM28704.1"/>
    </source>
</evidence>
<reference evidence="1" key="1">
    <citation type="submission" date="2018-07" db="EMBL/GenBank/DDBJ databases">
        <title>Annotation of Aphanomyces astaci genome assembly.</title>
        <authorList>
            <person name="Studholme D.J."/>
        </authorList>
    </citation>
    <scope>NUCLEOTIDE SEQUENCE [LARGE SCALE GENOMIC DNA]</scope>
    <source>
        <strain evidence="1">Pc</strain>
    </source>
</reference>
<keyword evidence="2" id="KW-1185">Reference proteome</keyword>
<dbReference type="VEuPathDB" id="FungiDB:H257_17684"/>
<protein>
    <submittedName>
        <fullName evidence="1">Uncharacterized protein</fullName>
    </submittedName>
</protein>
<accession>A0A425DH68</accession>
<organism evidence="1 2">
    <name type="scientific">Aphanomyces astaci</name>
    <name type="common">Crayfish plague agent</name>
    <dbReference type="NCBI Taxonomy" id="112090"/>
    <lineage>
        <taxon>Eukaryota</taxon>
        <taxon>Sar</taxon>
        <taxon>Stramenopiles</taxon>
        <taxon>Oomycota</taxon>
        <taxon>Saprolegniomycetes</taxon>
        <taxon>Saprolegniales</taxon>
        <taxon>Verrucalvaceae</taxon>
        <taxon>Aphanomyces</taxon>
    </lineage>
</organism>
<sequence>MSVARLSDGDSFDTYATKPKKAKVAHPTEVTSVVAAAMAPTATTLTRTARQILGIMNGLELDDVASYFDKDGDDIDPYVVCDGVSVEAFNAYVGDGEGLPVALRFLALTADGRILIVELPTKVHESTASKFVAKFLRATGNEDEVATGGSTTSTRAGLRKKEADATFGPMGSTPNRTAPPAPRTISDWVTLAVEVGRSQSWASLTAAASWWAGYAGIQYVLLLKVSARGTQIAYRLYDIVTPGVLPDHPTYSDIVRRRTTPNAPAITVSFNMHRILSIPAHQPLPDGVNPVAVVNLRTVMDQVIRCLGGVASG</sequence>
<dbReference type="Proteomes" id="UP000284702">
    <property type="component" value="Unassembled WGS sequence"/>
</dbReference>
<name>A0A425DH68_APHAT</name>
<dbReference type="AlphaFoldDB" id="A0A425DH68"/>
<comment type="caution">
    <text evidence="1">The sequence shown here is derived from an EMBL/GenBank/DDBJ whole genome shotgun (WGS) entry which is preliminary data.</text>
</comment>
<gene>
    <name evidence="1" type="ORF">B5M09_008095</name>
</gene>